<reference evidence="2" key="1">
    <citation type="journal article" date="2015" name="Nat. Genet.">
        <title>The genome and transcriptome of the zoonotic hookworm Ancylostoma ceylanicum identify infection-specific gene families.</title>
        <authorList>
            <person name="Schwarz E.M."/>
            <person name="Hu Y."/>
            <person name="Antoshechkin I."/>
            <person name="Miller M.M."/>
            <person name="Sternberg P.W."/>
            <person name="Aroian R.V."/>
        </authorList>
    </citation>
    <scope>NUCLEOTIDE SEQUENCE</scope>
    <source>
        <strain evidence="2">HY135</strain>
    </source>
</reference>
<organism evidence="1 2">
    <name type="scientific">Ancylostoma ceylanicum</name>
    <dbReference type="NCBI Taxonomy" id="53326"/>
    <lineage>
        <taxon>Eukaryota</taxon>
        <taxon>Metazoa</taxon>
        <taxon>Ecdysozoa</taxon>
        <taxon>Nematoda</taxon>
        <taxon>Chromadorea</taxon>
        <taxon>Rhabditida</taxon>
        <taxon>Rhabditina</taxon>
        <taxon>Rhabditomorpha</taxon>
        <taxon>Strongyloidea</taxon>
        <taxon>Ancylostomatidae</taxon>
        <taxon>Ancylostomatinae</taxon>
        <taxon>Ancylostoma</taxon>
    </lineage>
</organism>
<protein>
    <submittedName>
        <fullName evidence="1">Uncharacterized protein</fullName>
    </submittedName>
</protein>
<dbReference type="AlphaFoldDB" id="A0A016SJJ4"/>
<dbReference type="EMBL" id="JARK01001549">
    <property type="protein sequence ID" value="EYB90878.1"/>
    <property type="molecule type" value="Genomic_DNA"/>
</dbReference>
<dbReference type="Proteomes" id="UP000024635">
    <property type="component" value="Unassembled WGS sequence"/>
</dbReference>
<gene>
    <name evidence="1" type="primary">Acey_s0213.g2309</name>
    <name evidence="1" type="ORF">Y032_0213g2309</name>
</gene>
<comment type="caution">
    <text evidence="1">The sequence shown here is derived from an EMBL/GenBank/DDBJ whole genome shotgun (WGS) entry which is preliminary data.</text>
</comment>
<evidence type="ECO:0000313" key="1">
    <source>
        <dbReference type="EMBL" id="EYB90878.1"/>
    </source>
</evidence>
<sequence length="76" mass="8470">MSLDMRLSTFDVVYAPPDAEHNLLGVYVGFRDAACIRTFVNPEGMTANVRVGNLLLILGEWVLKPRAGALHRVNRM</sequence>
<accession>A0A016SJJ4</accession>
<evidence type="ECO:0000313" key="2">
    <source>
        <dbReference type="Proteomes" id="UP000024635"/>
    </source>
</evidence>
<dbReference type="OrthoDB" id="5902503at2759"/>
<name>A0A016SJJ4_9BILA</name>
<keyword evidence="2" id="KW-1185">Reference proteome</keyword>
<proteinExistence type="predicted"/>